<dbReference type="GO" id="GO:0006465">
    <property type="term" value="P:signal peptide processing"/>
    <property type="evidence" value="ECO:0007669"/>
    <property type="project" value="UniProtKB-UniRule"/>
</dbReference>
<gene>
    <name evidence="7" type="ORF">FN960_15945</name>
</gene>
<dbReference type="SUPFAM" id="SSF51306">
    <property type="entry name" value="LexA/Signal peptidase"/>
    <property type="match status" value="1"/>
</dbReference>
<keyword evidence="2 6" id="KW-0812">Transmembrane</keyword>
<dbReference type="Proteomes" id="UP000318521">
    <property type="component" value="Unassembled WGS sequence"/>
</dbReference>
<dbReference type="AlphaFoldDB" id="A0A553ZVB9"/>
<dbReference type="NCBIfam" id="TIGR02228">
    <property type="entry name" value="sigpep_I_arch"/>
    <property type="match status" value="1"/>
</dbReference>
<dbReference type="InterPro" id="IPR036286">
    <property type="entry name" value="LexA/Signal_pep-like_sf"/>
</dbReference>
<dbReference type="Gene3D" id="2.10.109.10">
    <property type="entry name" value="Umud Fragment, subunit A"/>
    <property type="match status" value="1"/>
</dbReference>
<dbReference type="EC" id="3.4.21.89" evidence="5"/>
<evidence type="ECO:0000256" key="4">
    <source>
        <dbReference type="ARBA" id="ARBA00023136"/>
    </source>
</evidence>
<dbReference type="GO" id="GO:0016020">
    <property type="term" value="C:membrane"/>
    <property type="evidence" value="ECO:0007669"/>
    <property type="project" value="UniProtKB-SubCell"/>
</dbReference>
<keyword evidence="3 6" id="KW-1133">Transmembrane helix</keyword>
<dbReference type="OrthoDB" id="1648066at2"/>
<feature type="transmembrane region" description="Helical" evidence="6">
    <location>
        <begin position="145"/>
        <end position="164"/>
    </location>
</feature>
<dbReference type="PANTHER" id="PTHR10806:SF6">
    <property type="entry name" value="SIGNAL PEPTIDASE COMPLEX CATALYTIC SUBUNIT SEC11"/>
    <property type="match status" value="1"/>
</dbReference>
<dbReference type="InterPro" id="IPR001733">
    <property type="entry name" value="Peptidase_S26B"/>
</dbReference>
<dbReference type="PANTHER" id="PTHR10806">
    <property type="entry name" value="SIGNAL PEPTIDASE COMPLEX CATALYTIC SUBUNIT SEC11"/>
    <property type="match status" value="1"/>
</dbReference>
<keyword evidence="7" id="KW-0378">Hydrolase</keyword>
<evidence type="ECO:0000313" key="7">
    <source>
        <dbReference type="EMBL" id="TSB45428.1"/>
    </source>
</evidence>
<dbReference type="GO" id="GO:0009003">
    <property type="term" value="F:signal peptidase activity"/>
    <property type="evidence" value="ECO:0007669"/>
    <property type="project" value="UniProtKB-EC"/>
</dbReference>
<evidence type="ECO:0000256" key="6">
    <source>
        <dbReference type="SAM" id="Phobius"/>
    </source>
</evidence>
<keyword evidence="4 6" id="KW-0472">Membrane</keyword>
<keyword evidence="8" id="KW-1185">Reference proteome</keyword>
<comment type="caution">
    <text evidence="7">The sequence shown here is derived from an EMBL/GenBank/DDBJ whole genome shotgun (WGS) entry which is preliminary data.</text>
</comment>
<reference evidence="7 8" key="1">
    <citation type="submission" date="2019-07" db="EMBL/GenBank/DDBJ databases">
        <authorList>
            <person name="Park Y.J."/>
            <person name="Jeong S.E."/>
            <person name="Jung H.S."/>
        </authorList>
    </citation>
    <scope>NUCLEOTIDE SEQUENCE [LARGE SCALE GENOMIC DNA]</scope>
    <source>
        <strain evidence="8">P16(2019)</strain>
    </source>
</reference>
<dbReference type="PRINTS" id="PR00728">
    <property type="entry name" value="SIGNALPTASE"/>
</dbReference>
<accession>A0A553ZVB9</accession>
<evidence type="ECO:0000313" key="8">
    <source>
        <dbReference type="Proteomes" id="UP000318521"/>
    </source>
</evidence>
<dbReference type="CDD" id="cd06462">
    <property type="entry name" value="Peptidase_S24_S26"/>
    <property type="match status" value="1"/>
</dbReference>
<protein>
    <recommendedName>
        <fullName evidence="5">Signal peptidase I</fullName>
        <ecNumber evidence="5">3.4.21.89</ecNumber>
    </recommendedName>
</protein>
<evidence type="ECO:0000256" key="1">
    <source>
        <dbReference type="ARBA" id="ARBA00004370"/>
    </source>
</evidence>
<comment type="subcellular location">
    <subcellularLocation>
        <location evidence="1">Membrane</location>
    </subcellularLocation>
</comment>
<evidence type="ECO:0000256" key="3">
    <source>
        <dbReference type="ARBA" id="ARBA00022989"/>
    </source>
</evidence>
<proteinExistence type="predicted"/>
<dbReference type="EMBL" id="VLXZ01000011">
    <property type="protein sequence ID" value="TSB45428.1"/>
    <property type="molecule type" value="Genomic_DNA"/>
</dbReference>
<organism evidence="7 8">
    <name type="scientific">Alkalicoccobacillus porphyridii</name>
    <dbReference type="NCBI Taxonomy" id="2597270"/>
    <lineage>
        <taxon>Bacteria</taxon>
        <taxon>Bacillati</taxon>
        <taxon>Bacillota</taxon>
        <taxon>Bacilli</taxon>
        <taxon>Bacillales</taxon>
        <taxon>Bacillaceae</taxon>
        <taxon>Alkalicoccobacillus</taxon>
    </lineage>
</organism>
<dbReference type="GO" id="GO:0004252">
    <property type="term" value="F:serine-type endopeptidase activity"/>
    <property type="evidence" value="ECO:0007669"/>
    <property type="project" value="UniProtKB-UniRule"/>
</dbReference>
<name>A0A553ZVB9_9BACI</name>
<dbReference type="RefSeq" id="WP_143849854.1">
    <property type="nucleotide sequence ID" value="NZ_VLXZ01000011.1"/>
</dbReference>
<evidence type="ECO:0000256" key="5">
    <source>
        <dbReference type="NCBIfam" id="TIGR02228"/>
    </source>
</evidence>
<sequence length="180" mass="19899">MIKRTLSFVITVCAVLLCLGVAFLFIQSQQQSNQTPNLFGYSALTILSNSMQPEFSEGDVIVIKQTQASELAAQDIITFGNSDGNRVTHRITDVTKEQGNHFFTTQGDNNNMADVEPVFEGQVIGKVLFSIPKLGFLSRFLSEPIGFITLIVLPLVAYAGITVYERMTKPTKNNNQEAFK</sequence>
<evidence type="ECO:0000256" key="2">
    <source>
        <dbReference type="ARBA" id="ARBA00022692"/>
    </source>
</evidence>